<protein>
    <submittedName>
        <fullName evidence="2">Uncharacterized protein</fullName>
    </submittedName>
</protein>
<reference evidence="2" key="1">
    <citation type="journal article" date="2020" name="Stud. Mycol.">
        <title>101 Dothideomycetes genomes: a test case for predicting lifestyles and emergence of pathogens.</title>
        <authorList>
            <person name="Haridas S."/>
            <person name="Albert R."/>
            <person name="Binder M."/>
            <person name="Bloem J."/>
            <person name="Labutti K."/>
            <person name="Salamov A."/>
            <person name="Andreopoulos B."/>
            <person name="Baker S."/>
            <person name="Barry K."/>
            <person name="Bills G."/>
            <person name="Bluhm B."/>
            <person name="Cannon C."/>
            <person name="Castanera R."/>
            <person name="Culley D."/>
            <person name="Daum C."/>
            <person name="Ezra D."/>
            <person name="Gonzalez J."/>
            <person name="Henrissat B."/>
            <person name="Kuo A."/>
            <person name="Liang C."/>
            <person name="Lipzen A."/>
            <person name="Lutzoni F."/>
            <person name="Magnuson J."/>
            <person name="Mondo S."/>
            <person name="Nolan M."/>
            <person name="Ohm R."/>
            <person name="Pangilinan J."/>
            <person name="Park H.-J."/>
            <person name="Ramirez L."/>
            <person name="Alfaro M."/>
            <person name="Sun H."/>
            <person name="Tritt A."/>
            <person name="Yoshinaga Y."/>
            <person name="Zwiers L.-H."/>
            <person name="Turgeon B."/>
            <person name="Goodwin S."/>
            <person name="Spatafora J."/>
            <person name="Crous P."/>
            <person name="Grigoriev I."/>
        </authorList>
    </citation>
    <scope>NUCLEOTIDE SEQUENCE</scope>
    <source>
        <strain evidence="2">CBS 133067</strain>
    </source>
</reference>
<feature type="compositionally biased region" description="Basic and acidic residues" evidence="1">
    <location>
        <begin position="19"/>
        <end position="30"/>
    </location>
</feature>
<feature type="region of interest" description="Disordered" evidence="1">
    <location>
        <begin position="1"/>
        <end position="48"/>
    </location>
</feature>
<feature type="region of interest" description="Disordered" evidence="1">
    <location>
        <begin position="119"/>
        <end position="177"/>
    </location>
</feature>
<dbReference type="Proteomes" id="UP000799772">
    <property type="component" value="Unassembled WGS sequence"/>
</dbReference>
<name>A0A9P4INQ2_9PEZI</name>
<comment type="caution">
    <text evidence="2">The sequence shown here is derived from an EMBL/GenBank/DDBJ whole genome shotgun (WGS) entry which is preliminary data.</text>
</comment>
<evidence type="ECO:0000256" key="1">
    <source>
        <dbReference type="SAM" id="MobiDB-lite"/>
    </source>
</evidence>
<dbReference type="EMBL" id="ML978122">
    <property type="protein sequence ID" value="KAF2102585.1"/>
    <property type="molecule type" value="Genomic_DNA"/>
</dbReference>
<gene>
    <name evidence="2" type="ORF">NA57DRAFT_71573</name>
</gene>
<accession>A0A9P4INQ2</accession>
<sequence>MAGKTDDNIAPAQAWAKLRGAEARAERSAERSSSPPLPKPSLTFSGRPSWDNDGKMYQFWAKIRKGDVVWLEHLEKCERRGLPESPIDDEAHGHLCVVIGKDLARGNLTVVQVDSLTKHSHGYRSPPVRSRAEGPEWAYRVPRDSPDSSSTRHSGHRIGVPETHQWPATVPEGGASLRTPVHLLLQEHA</sequence>
<proteinExistence type="predicted"/>
<keyword evidence="3" id="KW-1185">Reference proteome</keyword>
<organism evidence="2 3">
    <name type="scientific">Rhizodiscina lignyota</name>
    <dbReference type="NCBI Taxonomy" id="1504668"/>
    <lineage>
        <taxon>Eukaryota</taxon>
        <taxon>Fungi</taxon>
        <taxon>Dikarya</taxon>
        <taxon>Ascomycota</taxon>
        <taxon>Pezizomycotina</taxon>
        <taxon>Dothideomycetes</taxon>
        <taxon>Pleosporomycetidae</taxon>
        <taxon>Aulographales</taxon>
        <taxon>Rhizodiscinaceae</taxon>
        <taxon>Rhizodiscina</taxon>
    </lineage>
</organism>
<evidence type="ECO:0000313" key="2">
    <source>
        <dbReference type="EMBL" id="KAF2102585.1"/>
    </source>
</evidence>
<evidence type="ECO:0000313" key="3">
    <source>
        <dbReference type="Proteomes" id="UP000799772"/>
    </source>
</evidence>
<dbReference type="AlphaFoldDB" id="A0A9P4INQ2"/>